<dbReference type="EMBL" id="REGN01008303">
    <property type="protein sequence ID" value="RNA03914.1"/>
    <property type="molecule type" value="Genomic_DNA"/>
</dbReference>
<gene>
    <name evidence="2" type="ORF">BpHYR1_009239</name>
</gene>
<comment type="caution">
    <text evidence="2">The sequence shown here is derived from an EMBL/GenBank/DDBJ whole genome shotgun (WGS) entry which is preliminary data.</text>
</comment>
<dbReference type="AlphaFoldDB" id="A0A3M7PY74"/>
<keyword evidence="1" id="KW-0812">Transmembrane</keyword>
<evidence type="ECO:0000256" key="1">
    <source>
        <dbReference type="SAM" id="Phobius"/>
    </source>
</evidence>
<organism evidence="2 3">
    <name type="scientific">Brachionus plicatilis</name>
    <name type="common">Marine rotifer</name>
    <name type="synonym">Brachionus muelleri</name>
    <dbReference type="NCBI Taxonomy" id="10195"/>
    <lineage>
        <taxon>Eukaryota</taxon>
        <taxon>Metazoa</taxon>
        <taxon>Spiralia</taxon>
        <taxon>Gnathifera</taxon>
        <taxon>Rotifera</taxon>
        <taxon>Eurotatoria</taxon>
        <taxon>Monogononta</taxon>
        <taxon>Pseudotrocha</taxon>
        <taxon>Ploima</taxon>
        <taxon>Brachionidae</taxon>
        <taxon>Brachionus</taxon>
    </lineage>
</organism>
<sequence>MTLYPEWMRKFIFVIQFFLVQMLFFPQIKKTNVEQIFHLKIKIKLNSKISKKFGVFMIVYDYTFLVVGLANFVIFSLNRLSWIFKNLSWIHYALPSAERFSIIITLYFHFIY</sequence>
<reference evidence="2 3" key="1">
    <citation type="journal article" date="2018" name="Sci. Rep.">
        <title>Genomic signatures of local adaptation to the degree of environmental predictability in rotifers.</title>
        <authorList>
            <person name="Franch-Gras L."/>
            <person name="Hahn C."/>
            <person name="Garcia-Roger E.M."/>
            <person name="Carmona M.J."/>
            <person name="Serra M."/>
            <person name="Gomez A."/>
        </authorList>
    </citation>
    <scope>NUCLEOTIDE SEQUENCE [LARGE SCALE GENOMIC DNA]</scope>
    <source>
        <strain evidence="2">HYR1</strain>
    </source>
</reference>
<keyword evidence="3" id="KW-1185">Reference proteome</keyword>
<keyword evidence="1" id="KW-0472">Membrane</keyword>
<dbReference type="Proteomes" id="UP000276133">
    <property type="component" value="Unassembled WGS sequence"/>
</dbReference>
<accession>A0A3M7PY74</accession>
<protein>
    <submittedName>
        <fullName evidence="2">Uncharacterized protein</fullName>
    </submittedName>
</protein>
<evidence type="ECO:0000313" key="3">
    <source>
        <dbReference type="Proteomes" id="UP000276133"/>
    </source>
</evidence>
<keyword evidence="1" id="KW-1133">Transmembrane helix</keyword>
<feature type="transmembrane region" description="Helical" evidence="1">
    <location>
        <begin position="89"/>
        <end position="110"/>
    </location>
</feature>
<evidence type="ECO:0000313" key="2">
    <source>
        <dbReference type="EMBL" id="RNA03914.1"/>
    </source>
</evidence>
<proteinExistence type="predicted"/>
<name>A0A3M7PY74_BRAPC</name>
<feature type="transmembrane region" description="Helical" evidence="1">
    <location>
        <begin position="53"/>
        <end position="77"/>
    </location>
</feature>